<dbReference type="SUPFAM" id="SSF81606">
    <property type="entry name" value="PP2C-like"/>
    <property type="match status" value="1"/>
</dbReference>
<dbReference type="InterPro" id="IPR036457">
    <property type="entry name" value="PPM-type-like_dom_sf"/>
</dbReference>
<dbReference type="GO" id="GO:0046872">
    <property type="term" value="F:metal ion binding"/>
    <property type="evidence" value="ECO:0007669"/>
    <property type="project" value="UniProtKB-KW"/>
</dbReference>
<sequence>MSIHSVSLKGRRDNNEDKDTKILNIDRRNKNMLPINFFAVYDGHGGKYVSNYLSENLPKYFLNSPEFPFTKKYTSRIFADVQNKLRTQHKSAASYCGSTCLCLIHYVENDENYINVFNVGDSRCIICRDNIAIPLTLDHKPMAPVEKRRIEKLGGNIYFDGGTYRIKDYSVSRAFGDTAAEPYLSAKPDIYKYKLEKSDKFIVLACDGLYDVLSNQDIIDFILNECYDETLTNRINKGNNTNTVNIAKKLGERAIHMGSDDNITIIIIFLD</sequence>
<dbReference type="Gene3D" id="3.60.40.10">
    <property type="entry name" value="PPM-type phosphatase domain"/>
    <property type="match status" value="1"/>
</dbReference>
<keyword evidence="3" id="KW-0904">Protein phosphatase</keyword>
<dbReference type="InterPro" id="IPR015655">
    <property type="entry name" value="PP2C"/>
</dbReference>
<dbReference type="InterPro" id="IPR001932">
    <property type="entry name" value="PPM-type_phosphatase-like_dom"/>
</dbReference>
<keyword evidence="2" id="KW-0378">Hydrolase</keyword>
<dbReference type="PROSITE" id="PS51746">
    <property type="entry name" value="PPM_2"/>
    <property type="match status" value="1"/>
</dbReference>
<dbReference type="PANTHER" id="PTHR47992">
    <property type="entry name" value="PROTEIN PHOSPHATASE"/>
    <property type="match status" value="1"/>
</dbReference>
<dbReference type="EMBL" id="MK071981">
    <property type="protein sequence ID" value="AYV75890.1"/>
    <property type="molecule type" value="Genomic_DNA"/>
</dbReference>
<accession>A0A3G4ZM01</accession>
<evidence type="ECO:0000256" key="3">
    <source>
        <dbReference type="ARBA" id="ARBA00022912"/>
    </source>
</evidence>
<keyword evidence="1" id="KW-0479">Metal-binding</keyword>
<gene>
    <name evidence="5" type="ORF">Terrestrivirus3_159</name>
</gene>
<dbReference type="SMART" id="SM00332">
    <property type="entry name" value="PP2Cc"/>
    <property type="match status" value="1"/>
</dbReference>
<organism evidence="5">
    <name type="scientific">Terrestrivirus sp</name>
    <dbReference type="NCBI Taxonomy" id="2487775"/>
    <lineage>
        <taxon>Viruses</taxon>
        <taxon>Varidnaviria</taxon>
        <taxon>Bamfordvirae</taxon>
        <taxon>Nucleocytoviricota</taxon>
        <taxon>Megaviricetes</taxon>
        <taxon>Imitervirales</taxon>
        <taxon>Mimiviridae</taxon>
        <taxon>Klosneuvirinae</taxon>
    </lineage>
</organism>
<feature type="domain" description="PPM-type phosphatase" evidence="4">
    <location>
        <begin position="2"/>
        <end position="270"/>
    </location>
</feature>
<dbReference type="GO" id="GO:0004722">
    <property type="term" value="F:protein serine/threonine phosphatase activity"/>
    <property type="evidence" value="ECO:0007669"/>
    <property type="project" value="InterPro"/>
</dbReference>
<evidence type="ECO:0000313" key="5">
    <source>
        <dbReference type="EMBL" id="AYV75890.1"/>
    </source>
</evidence>
<evidence type="ECO:0000259" key="4">
    <source>
        <dbReference type="PROSITE" id="PS51746"/>
    </source>
</evidence>
<name>A0A3G4ZM01_9VIRU</name>
<reference evidence="5" key="1">
    <citation type="submission" date="2018-10" db="EMBL/GenBank/DDBJ databases">
        <title>Hidden diversity of soil giant viruses.</title>
        <authorList>
            <person name="Schulz F."/>
            <person name="Alteio L."/>
            <person name="Goudeau D."/>
            <person name="Ryan E.M."/>
            <person name="Malmstrom R.R."/>
            <person name="Blanchard J."/>
            <person name="Woyke T."/>
        </authorList>
    </citation>
    <scope>NUCLEOTIDE SEQUENCE</scope>
    <source>
        <strain evidence="5">TEV1</strain>
    </source>
</reference>
<dbReference type="PROSITE" id="PS01032">
    <property type="entry name" value="PPM_1"/>
    <property type="match status" value="1"/>
</dbReference>
<proteinExistence type="predicted"/>
<evidence type="ECO:0000256" key="1">
    <source>
        <dbReference type="ARBA" id="ARBA00022723"/>
    </source>
</evidence>
<dbReference type="Pfam" id="PF00481">
    <property type="entry name" value="PP2C"/>
    <property type="match status" value="1"/>
</dbReference>
<dbReference type="InterPro" id="IPR000222">
    <property type="entry name" value="PP2C_BS"/>
</dbReference>
<protein>
    <submittedName>
        <fullName evidence="5">Serine/threonine protein phosphatase</fullName>
    </submittedName>
</protein>
<evidence type="ECO:0000256" key="2">
    <source>
        <dbReference type="ARBA" id="ARBA00022801"/>
    </source>
</evidence>
<dbReference type="CDD" id="cd00143">
    <property type="entry name" value="PP2Cc"/>
    <property type="match status" value="1"/>
</dbReference>